<dbReference type="Gene3D" id="3.30.530.20">
    <property type="match status" value="1"/>
</dbReference>
<evidence type="ECO:0000259" key="2">
    <source>
        <dbReference type="Pfam" id="PF08327"/>
    </source>
</evidence>
<evidence type="ECO:0000313" key="3">
    <source>
        <dbReference type="EMBL" id="GAA0241224.1"/>
    </source>
</evidence>
<accession>A0ABP3DVP7</accession>
<dbReference type="InterPro" id="IPR023393">
    <property type="entry name" value="START-like_dom_sf"/>
</dbReference>
<feature type="domain" description="Activator of Hsp90 ATPase homologue 1/2-like C-terminal" evidence="2">
    <location>
        <begin position="13"/>
        <end position="145"/>
    </location>
</feature>
<dbReference type="SUPFAM" id="SSF55961">
    <property type="entry name" value="Bet v1-like"/>
    <property type="match status" value="1"/>
</dbReference>
<sequence length="152" mass="17030">MEYGTIEREIYIDAAPEVVFDVVSTPEHLAQWWPDTARYEPVPGSVGEITFGDGDAGKVVPFTVVDAVPPRTFSFRWAHPADQPATDSNSLLVTFDLRPSGAGTLLAFRETGFREQGWEIAVLEQQYRDHVTGWDHFLPRLAPYVATLQVRP</sequence>
<evidence type="ECO:0000313" key="4">
    <source>
        <dbReference type="Proteomes" id="UP001500967"/>
    </source>
</evidence>
<organism evidence="3 4">
    <name type="scientific">Cryptosporangium japonicum</name>
    <dbReference type="NCBI Taxonomy" id="80872"/>
    <lineage>
        <taxon>Bacteria</taxon>
        <taxon>Bacillati</taxon>
        <taxon>Actinomycetota</taxon>
        <taxon>Actinomycetes</taxon>
        <taxon>Cryptosporangiales</taxon>
        <taxon>Cryptosporangiaceae</taxon>
        <taxon>Cryptosporangium</taxon>
    </lineage>
</organism>
<dbReference type="Pfam" id="PF08327">
    <property type="entry name" value="AHSA1"/>
    <property type="match status" value="1"/>
</dbReference>
<dbReference type="Proteomes" id="UP001500967">
    <property type="component" value="Unassembled WGS sequence"/>
</dbReference>
<evidence type="ECO:0000256" key="1">
    <source>
        <dbReference type="ARBA" id="ARBA00006817"/>
    </source>
</evidence>
<comment type="similarity">
    <text evidence="1">Belongs to the AHA1 family.</text>
</comment>
<reference evidence="4" key="1">
    <citation type="journal article" date="2019" name="Int. J. Syst. Evol. Microbiol.">
        <title>The Global Catalogue of Microorganisms (GCM) 10K type strain sequencing project: providing services to taxonomists for standard genome sequencing and annotation.</title>
        <authorList>
            <consortium name="The Broad Institute Genomics Platform"/>
            <consortium name="The Broad Institute Genome Sequencing Center for Infectious Disease"/>
            <person name="Wu L."/>
            <person name="Ma J."/>
        </authorList>
    </citation>
    <scope>NUCLEOTIDE SEQUENCE [LARGE SCALE GENOMIC DNA]</scope>
    <source>
        <strain evidence="4">JCM 10425</strain>
    </source>
</reference>
<dbReference type="RefSeq" id="WP_344649251.1">
    <property type="nucleotide sequence ID" value="NZ_BAAAGX010000010.1"/>
</dbReference>
<protein>
    <submittedName>
        <fullName evidence="3">SRPBCC domain-containing protein</fullName>
    </submittedName>
</protein>
<dbReference type="InterPro" id="IPR013538">
    <property type="entry name" value="ASHA1/2-like_C"/>
</dbReference>
<name>A0ABP3DVP7_9ACTN</name>
<dbReference type="EMBL" id="BAAAGX010000010">
    <property type="protein sequence ID" value="GAA0241224.1"/>
    <property type="molecule type" value="Genomic_DNA"/>
</dbReference>
<gene>
    <name evidence="3" type="ORF">GCM10009539_28240</name>
</gene>
<dbReference type="CDD" id="cd08898">
    <property type="entry name" value="SRPBCC_CalC_Aha1-like_5"/>
    <property type="match status" value="1"/>
</dbReference>
<comment type="caution">
    <text evidence="3">The sequence shown here is derived from an EMBL/GenBank/DDBJ whole genome shotgun (WGS) entry which is preliminary data.</text>
</comment>
<keyword evidence="4" id="KW-1185">Reference proteome</keyword>
<proteinExistence type="inferred from homology"/>